<dbReference type="AlphaFoldDB" id="A0A8S3YHG1"/>
<dbReference type="InterPro" id="IPR049450">
    <property type="entry name" value="ACOT8-like_C"/>
</dbReference>
<evidence type="ECO:0000259" key="6">
    <source>
        <dbReference type="Pfam" id="PF20789"/>
    </source>
</evidence>
<keyword evidence="4" id="KW-0443">Lipid metabolism</keyword>
<dbReference type="GO" id="GO:0005782">
    <property type="term" value="C:peroxisomal matrix"/>
    <property type="evidence" value="ECO:0007669"/>
    <property type="project" value="UniProtKB-SubCell"/>
</dbReference>
<dbReference type="InterPro" id="IPR049449">
    <property type="entry name" value="TesB_ACOT8-like_N"/>
</dbReference>
<gene>
    <name evidence="7" type="ORF">CUNI_LOCUS469</name>
</gene>
<dbReference type="PANTHER" id="PTHR11066">
    <property type="entry name" value="ACYL-COA THIOESTERASE"/>
    <property type="match status" value="1"/>
</dbReference>
<evidence type="ECO:0000256" key="1">
    <source>
        <dbReference type="ARBA" id="ARBA00006538"/>
    </source>
</evidence>
<dbReference type="CDD" id="cd03445">
    <property type="entry name" value="Thioesterase_II_repeat2"/>
    <property type="match status" value="1"/>
</dbReference>
<organism evidence="7 8">
    <name type="scientific">Candidula unifasciata</name>
    <dbReference type="NCBI Taxonomy" id="100452"/>
    <lineage>
        <taxon>Eukaryota</taxon>
        <taxon>Metazoa</taxon>
        <taxon>Spiralia</taxon>
        <taxon>Lophotrochozoa</taxon>
        <taxon>Mollusca</taxon>
        <taxon>Gastropoda</taxon>
        <taxon>Heterobranchia</taxon>
        <taxon>Euthyneura</taxon>
        <taxon>Panpulmonata</taxon>
        <taxon>Eupulmonata</taxon>
        <taxon>Stylommatophora</taxon>
        <taxon>Helicina</taxon>
        <taxon>Helicoidea</taxon>
        <taxon>Geomitridae</taxon>
        <taxon>Candidula</taxon>
    </lineage>
</organism>
<evidence type="ECO:0000256" key="3">
    <source>
        <dbReference type="ARBA" id="ARBA00022801"/>
    </source>
</evidence>
<dbReference type="Pfam" id="PF13622">
    <property type="entry name" value="4HBT_3"/>
    <property type="match status" value="1"/>
</dbReference>
<dbReference type="GO" id="GO:0047617">
    <property type="term" value="F:fatty acyl-CoA hydrolase activity"/>
    <property type="evidence" value="ECO:0007669"/>
    <property type="project" value="InterPro"/>
</dbReference>
<evidence type="ECO:0008006" key="9">
    <source>
        <dbReference type="Google" id="ProtNLM"/>
    </source>
</evidence>
<dbReference type="Proteomes" id="UP000678393">
    <property type="component" value="Unassembled WGS sequence"/>
</dbReference>
<comment type="similarity">
    <text evidence="1">Belongs to the C/M/P thioester hydrolase family.</text>
</comment>
<dbReference type="InterPro" id="IPR003703">
    <property type="entry name" value="Acyl_CoA_thio"/>
</dbReference>
<dbReference type="EMBL" id="CAJHNH020000053">
    <property type="protein sequence ID" value="CAG5114911.1"/>
    <property type="molecule type" value="Genomic_DNA"/>
</dbReference>
<evidence type="ECO:0000256" key="4">
    <source>
        <dbReference type="ARBA" id="ARBA00023098"/>
    </source>
</evidence>
<reference evidence="7" key="1">
    <citation type="submission" date="2021-04" db="EMBL/GenBank/DDBJ databases">
        <authorList>
            <consortium name="Molecular Ecology Group"/>
        </authorList>
    </citation>
    <scope>NUCLEOTIDE SEQUENCE</scope>
</reference>
<comment type="subunit">
    <text evidence="2">Homotetramer.</text>
</comment>
<proteinExistence type="inferred from homology"/>
<dbReference type="GO" id="GO:0009062">
    <property type="term" value="P:fatty acid catabolic process"/>
    <property type="evidence" value="ECO:0007669"/>
    <property type="project" value="TreeGrafter"/>
</dbReference>
<evidence type="ECO:0000256" key="2">
    <source>
        <dbReference type="ARBA" id="ARBA00011881"/>
    </source>
</evidence>
<dbReference type="InterPro" id="IPR029069">
    <property type="entry name" value="HotDog_dom_sf"/>
</dbReference>
<feature type="domain" description="Acyl-CoA thioesterase-like N-terminal HotDog" evidence="5">
    <location>
        <begin position="43"/>
        <end position="121"/>
    </location>
</feature>
<dbReference type="InterPro" id="IPR042171">
    <property type="entry name" value="Acyl-CoA_hotdog"/>
</dbReference>
<feature type="domain" description="Acyl-CoA thioesterase-like C-terminal" evidence="6">
    <location>
        <begin position="197"/>
        <end position="302"/>
    </location>
</feature>
<dbReference type="CDD" id="cd03444">
    <property type="entry name" value="Thioesterase_II_repeat1"/>
    <property type="match status" value="1"/>
</dbReference>
<dbReference type="FunFam" id="2.40.160.210:FF:000001">
    <property type="entry name" value="Acyl-CoA thioesterase II"/>
    <property type="match status" value="1"/>
</dbReference>
<keyword evidence="8" id="KW-1185">Reference proteome</keyword>
<dbReference type="SUPFAM" id="SSF54637">
    <property type="entry name" value="Thioesterase/thiol ester dehydrase-isomerase"/>
    <property type="match status" value="2"/>
</dbReference>
<protein>
    <recommendedName>
        <fullName evidence="9">Acyl-coenzyme A thioesterase 8</fullName>
    </recommendedName>
</protein>
<dbReference type="GO" id="GO:0006637">
    <property type="term" value="P:acyl-CoA metabolic process"/>
    <property type="evidence" value="ECO:0007669"/>
    <property type="project" value="InterPro"/>
</dbReference>
<sequence length="312" mass="35502">MASDSTNGDSTAELDSFLSRSFLDLEKIDENLFRSRTLWKHKTARGVYGGQIIGQALVAGSQGIAEHQHIHSLHSYFLQKGKQDLPILYHVDKNRDGRTYCARSIKAVQSGSVIFTMQASFKLQEPFRTIHQLPMPKVPQPDQLETATESLARFHKSDKLSENRYYFGKEWYDSFPATIKFINPDELLLERTFYPKRLMWVKAKGHISGDAHQNTHKCCLGYLSDAFILATALFPLAPIKKRSAVFLTSLDHSMWFHAPCRVDQWLLFEYSVEQVGDGRALCHGSIWDMNGTLVTTVAQEGVLRHQEEPAKL</sequence>
<comment type="caution">
    <text evidence="7">The sequence shown here is derived from an EMBL/GenBank/DDBJ whole genome shotgun (WGS) entry which is preliminary data.</text>
</comment>
<evidence type="ECO:0000259" key="5">
    <source>
        <dbReference type="Pfam" id="PF13622"/>
    </source>
</evidence>
<name>A0A8S3YHG1_9EUPU</name>
<dbReference type="PANTHER" id="PTHR11066:SF34">
    <property type="entry name" value="ACYL-COENZYME A THIOESTERASE 8"/>
    <property type="match status" value="1"/>
</dbReference>
<evidence type="ECO:0000313" key="8">
    <source>
        <dbReference type="Proteomes" id="UP000678393"/>
    </source>
</evidence>
<dbReference type="OrthoDB" id="68328at2759"/>
<evidence type="ECO:0000313" key="7">
    <source>
        <dbReference type="EMBL" id="CAG5114911.1"/>
    </source>
</evidence>
<dbReference type="Pfam" id="PF20789">
    <property type="entry name" value="4HBT_3C"/>
    <property type="match status" value="1"/>
</dbReference>
<dbReference type="Gene3D" id="2.40.160.210">
    <property type="entry name" value="Acyl-CoA thioesterase, double hotdog domain"/>
    <property type="match status" value="1"/>
</dbReference>
<accession>A0A8S3YHG1</accession>
<keyword evidence="3" id="KW-0378">Hydrolase</keyword>